<evidence type="ECO:0000313" key="3">
    <source>
        <dbReference type="Proteomes" id="UP000183040"/>
    </source>
</evidence>
<gene>
    <name evidence="2" type="ORF">SAMN04487924_102263</name>
</gene>
<keyword evidence="1" id="KW-0472">Membrane</keyword>
<proteinExistence type="predicted"/>
<sequence>MSLAFTRFKQWLDRLSFRTGIVVAALCAICYIVSFAPILLPISATTKGVLWAVFFGLAKTFQYAALLILGTAGLTRIKAIFKCPK</sequence>
<evidence type="ECO:0000256" key="1">
    <source>
        <dbReference type="SAM" id="Phobius"/>
    </source>
</evidence>
<evidence type="ECO:0000313" key="2">
    <source>
        <dbReference type="EMBL" id="SEA12183.1"/>
    </source>
</evidence>
<protein>
    <submittedName>
        <fullName evidence="2">Phosphoglycolate phosphatase</fullName>
    </submittedName>
</protein>
<dbReference type="RefSeq" id="WP_074704850.1">
    <property type="nucleotide sequence ID" value="NZ_FNRP01000002.1"/>
</dbReference>
<name>A0A1H3YL03_9BACE</name>
<dbReference type="Proteomes" id="UP000183040">
    <property type="component" value="Unassembled WGS sequence"/>
</dbReference>
<feature type="transmembrane region" description="Helical" evidence="1">
    <location>
        <begin position="48"/>
        <end position="69"/>
    </location>
</feature>
<keyword evidence="1" id="KW-0812">Transmembrane</keyword>
<accession>A0A1H3YL03</accession>
<feature type="transmembrane region" description="Helical" evidence="1">
    <location>
        <begin position="21"/>
        <end position="42"/>
    </location>
</feature>
<reference evidence="2 3" key="1">
    <citation type="submission" date="2016-10" db="EMBL/GenBank/DDBJ databases">
        <authorList>
            <person name="de Groot N.N."/>
        </authorList>
    </citation>
    <scope>NUCLEOTIDE SEQUENCE [LARGE SCALE GENOMIC DNA]</scope>
    <source>
        <strain evidence="2 3">NLAE-zl-G339</strain>
    </source>
</reference>
<dbReference type="AlphaFoldDB" id="A0A1H3YL03"/>
<organism evidence="2 3">
    <name type="scientific">Bacteroides xylanisolvens</name>
    <dbReference type="NCBI Taxonomy" id="371601"/>
    <lineage>
        <taxon>Bacteria</taxon>
        <taxon>Pseudomonadati</taxon>
        <taxon>Bacteroidota</taxon>
        <taxon>Bacteroidia</taxon>
        <taxon>Bacteroidales</taxon>
        <taxon>Bacteroidaceae</taxon>
        <taxon>Bacteroides</taxon>
    </lineage>
</organism>
<keyword evidence="1" id="KW-1133">Transmembrane helix</keyword>
<dbReference type="EMBL" id="FNRP01000002">
    <property type="protein sequence ID" value="SEA12183.1"/>
    <property type="molecule type" value="Genomic_DNA"/>
</dbReference>